<evidence type="ECO:0000259" key="1">
    <source>
        <dbReference type="SMART" id="SM00327"/>
    </source>
</evidence>
<sequence length="718" mass="79359">MHSRSLAFKGVVATGLVILLASCGGDDTAASGGLLPEKGESTVNSTSIDLVISDDRLEPIIKLEPIVAISELPSHVNALFKVVDDDLNPVTGLAEKHTDLWKEHFSISYEDDSPMDVESYTTIQPATNLQLPTTIAIDISSSVSNDDFIASVTGIRDALIDTSGAEPTSRLLDKQAVSIIVFDSTVTHYPATGITRDPVQIKAIFDELLESDYRNLRDSNNSTALYKAAKEGLLVTLNAFSPTETPLGTLIVISDGNANSNLVTLDEVITDRDSTKQRVFTLSSQTERLEWFDIASAPENEIEVANLSEVSDVVSDIISGLETSLDGYYVLKHSTASQSGSQKLILEYEDSIGNLYQMDYEYDTGSFTGSVILLSMDVEKQTLKEAGFVPFELTATAYPYFNVLDPDLQLDWYLDGIEIDNAVSEVDIDINTHGVYKLQVVSDRETDTMLDDVQATSWFSVAPYEISTINYFGLWDLKLETADQSISHVWSAKPYLADGQQMLDDDDQPITCDFDPSTQAFTLCECSFTGSEHNVLMFMSDDIQSCVVEAVDSTNGDLLGATYAEVKPFVMEYTLTAYYIRSSLDQVISFEVGSSDPHQLSEQWQVVSAEGSWHEKMGSYVLKSQSIGHGQQSTIEFMASFSTIGFDFLTRSEEGYDFLELYIDGERVFWYSGIMSEWRSTDQIVVPFGLHSVEIKYKKDATKSHSSDAVYIDNIVYL</sequence>
<name>A0ABS2HNV1_9VIBR</name>
<dbReference type="InterPro" id="IPR002035">
    <property type="entry name" value="VWF_A"/>
</dbReference>
<dbReference type="PROSITE" id="PS51257">
    <property type="entry name" value="PROKAR_LIPOPROTEIN"/>
    <property type="match status" value="1"/>
</dbReference>
<dbReference type="RefSeq" id="WP_205159828.1">
    <property type="nucleotide sequence ID" value="NZ_JAFEUM010000010.1"/>
</dbReference>
<protein>
    <recommendedName>
        <fullName evidence="1">VWFA domain-containing protein</fullName>
    </recommendedName>
</protein>
<comment type="caution">
    <text evidence="2">The sequence shown here is derived from an EMBL/GenBank/DDBJ whole genome shotgun (WGS) entry which is preliminary data.</text>
</comment>
<dbReference type="SUPFAM" id="SSF53300">
    <property type="entry name" value="vWA-like"/>
    <property type="match status" value="1"/>
</dbReference>
<dbReference type="EMBL" id="JAFEUM010000010">
    <property type="protein sequence ID" value="MBM7038376.1"/>
    <property type="molecule type" value="Genomic_DNA"/>
</dbReference>
<keyword evidence="3" id="KW-1185">Reference proteome</keyword>
<gene>
    <name evidence="2" type="ORF">JQC93_18510</name>
</gene>
<dbReference type="SMART" id="SM00327">
    <property type="entry name" value="VWA"/>
    <property type="match status" value="1"/>
</dbReference>
<dbReference type="InterPro" id="IPR036465">
    <property type="entry name" value="vWFA_dom_sf"/>
</dbReference>
<feature type="domain" description="VWFA" evidence="1">
    <location>
        <begin position="130"/>
        <end position="318"/>
    </location>
</feature>
<evidence type="ECO:0000313" key="2">
    <source>
        <dbReference type="EMBL" id="MBM7038376.1"/>
    </source>
</evidence>
<dbReference type="Gene3D" id="3.40.50.410">
    <property type="entry name" value="von Willebrand factor, type A domain"/>
    <property type="match status" value="1"/>
</dbReference>
<dbReference type="Proteomes" id="UP000809621">
    <property type="component" value="Unassembled WGS sequence"/>
</dbReference>
<accession>A0ABS2HNV1</accession>
<proteinExistence type="predicted"/>
<dbReference type="CDD" id="cd00198">
    <property type="entry name" value="vWFA"/>
    <property type="match status" value="1"/>
</dbReference>
<reference evidence="2 3" key="1">
    <citation type="submission" date="2021-02" db="EMBL/GenBank/DDBJ databases">
        <authorList>
            <person name="Park J.-S."/>
        </authorList>
    </citation>
    <scope>NUCLEOTIDE SEQUENCE [LARGE SCALE GENOMIC DNA]</scope>
    <source>
        <strain evidence="2 3">188UL20-2</strain>
    </source>
</reference>
<evidence type="ECO:0000313" key="3">
    <source>
        <dbReference type="Proteomes" id="UP000809621"/>
    </source>
</evidence>
<organism evidence="2 3">
    <name type="scientific">Vibrio ulleungensis</name>
    <dbReference type="NCBI Taxonomy" id="2807619"/>
    <lineage>
        <taxon>Bacteria</taxon>
        <taxon>Pseudomonadati</taxon>
        <taxon>Pseudomonadota</taxon>
        <taxon>Gammaproteobacteria</taxon>
        <taxon>Vibrionales</taxon>
        <taxon>Vibrionaceae</taxon>
        <taxon>Vibrio</taxon>
    </lineage>
</organism>